<reference evidence="2" key="1">
    <citation type="submission" date="2020-06" db="EMBL/GenBank/DDBJ databases">
        <authorList>
            <person name="Li T."/>
            <person name="Hu X."/>
            <person name="Zhang T."/>
            <person name="Song X."/>
            <person name="Zhang H."/>
            <person name="Dai N."/>
            <person name="Sheng W."/>
            <person name="Hou X."/>
            <person name="Wei L."/>
        </authorList>
    </citation>
    <scope>NUCLEOTIDE SEQUENCE</scope>
    <source>
        <strain evidence="2">G02</strain>
        <tissue evidence="2">Leaf</tissue>
    </source>
</reference>
<reference evidence="2" key="2">
    <citation type="journal article" date="2024" name="Plant">
        <title>Genomic evolution and insights into agronomic trait innovations of Sesamum species.</title>
        <authorList>
            <person name="Miao H."/>
            <person name="Wang L."/>
            <person name="Qu L."/>
            <person name="Liu H."/>
            <person name="Sun Y."/>
            <person name="Le M."/>
            <person name="Wang Q."/>
            <person name="Wei S."/>
            <person name="Zheng Y."/>
            <person name="Lin W."/>
            <person name="Duan Y."/>
            <person name="Cao H."/>
            <person name="Xiong S."/>
            <person name="Wang X."/>
            <person name="Wei L."/>
            <person name="Li C."/>
            <person name="Ma Q."/>
            <person name="Ju M."/>
            <person name="Zhao R."/>
            <person name="Li G."/>
            <person name="Mu C."/>
            <person name="Tian Q."/>
            <person name="Mei H."/>
            <person name="Zhang T."/>
            <person name="Gao T."/>
            <person name="Zhang H."/>
        </authorList>
    </citation>
    <scope>NUCLEOTIDE SEQUENCE</scope>
    <source>
        <strain evidence="2">G02</strain>
    </source>
</reference>
<name>A0AAW2R115_SESRA</name>
<accession>A0AAW2R115</accession>
<feature type="region of interest" description="Disordered" evidence="1">
    <location>
        <begin position="1"/>
        <end position="25"/>
    </location>
</feature>
<dbReference type="AlphaFoldDB" id="A0AAW2R115"/>
<evidence type="ECO:0000313" key="2">
    <source>
        <dbReference type="EMBL" id="KAL0373798.1"/>
    </source>
</evidence>
<protein>
    <submittedName>
        <fullName evidence="2">Uncharacterized protein</fullName>
    </submittedName>
</protein>
<sequence>MKTLPLMNGGQGNRGRGVSSQHGKISARMMPMTSELSAASHMQNLKSQNVNSLRATDQIGRDNASDQILLNDEVQRDLKADHLVNDTQGRFLFARTRSSPELTDAYGDVSSQVRRNRQAETANTHATSARLDASNRRKNLGSESLASHTTRSSVEDTSSANMLHPNKVLMLLVPTPIVVRIAITKICG</sequence>
<proteinExistence type="predicted"/>
<feature type="region of interest" description="Disordered" evidence="1">
    <location>
        <begin position="103"/>
        <end position="159"/>
    </location>
</feature>
<dbReference type="EMBL" id="JACGWJ010000014">
    <property type="protein sequence ID" value="KAL0373798.1"/>
    <property type="molecule type" value="Genomic_DNA"/>
</dbReference>
<comment type="caution">
    <text evidence="2">The sequence shown here is derived from an EMBL/GenBank/DDBJ whole genome shotgun (WGS) entry which is preliminary data.</text>
</comment>
<evidence type="ECO:0000256" key="1">
    <source>
        <dbReference type="SAM" id="MobiDB-lite"/>
    </source>
</evidence>
<feature type="compositionally biased region" description="Polar residues" evidence="1">
    <location>
        <begin position="141"/>
        <end position="159"/>
    </location>
</feature>
<gene>
    <name evidence="2" type="ORF">Sradi_3295500</name>
</gene>
<organism evidence="2">
    <name type="scientific">Sesamum radiatum</name>
    <name type="common">Black benniseed</name>
    <dbReference type="NCBI Taxonomy" id="300843"/>
    <lineage>
        <taxon>Eukaryota</taxon>
        <taxon>Viridiplantae</taxon>
        <taxon>Streptophyta</taxon>
        <taxon>Embryophyta</taxon>
        <taxon>Tracheophyta</taxon>
        <taxon>Spermatophyta</taxon>
        <taxon>Magnoliopsida</taxon>
        <taxon>eudicotyledons</taxon>
        <taxon>Gunneridae</taxon>
        <taxon>Pentapetalae</taxon>
        <taxon>asterids</taxon>
        <taxon>lamiids</taxon>
        <taxon>Lamiales</taxon>
        <taxon>Pedaliaceae</taxon>
        <taxon>Sesamum</taxon>
    </lineage>
</organism>
<feature type="compositionally biased region" description="Polar residues" evidence="1">
    <location>
        <begin position="109"/>
        <end position="127"/>
    </location>
</feature>